<evidence type="ECO:0000313" key="2">
    <source>
        <dbReference type="EMBL" id="PON50261.1"/>
    </source>
</evidence>
<evidence type="ECO:0000259" key="1">
    <source>
        <dbReference type="Pfam" id="PF20167"/>
    </source>
</evidence>
<dbReference type="Pfam" id="PF20167">
    <property type="entry name" value="Transposase_32"/>
    <property type="match status" value="1"/>
</dbReference>
<dbReference type="AlphaFoldDB" id="A0A2P5BN91"/>
<sequence>MRRQNVLFTRASVNSYFKLPNIDNDELAAFEKAPDYDDVLMVLYALGTEWIWHNDEWKCLKIKTIYTSNKAWTYFLNPCLMPVSHHSDFTPDRVVLLYAIIKDYLSIWESYLMLHPLCHSQGEKWNGIFLFSY</sequence>
<comment type="caution">
    <text evidence="2">The sequence shown here is derived from an EMBL/GenBank/DDBJ whole genome shotgun (WGS) entry which is preliminary data.</text>
</comment>
<dbReference type="Proteomes" id="UP000237105">
    <property type="component" value="Unassembled WGS sequence"/>
</dbReference>
<accession>A0A2P5BN91</accession>
<protein>
    <recommendedName>
        <fullName evidence="1">Putative plant transposon protein domain-containing protein</fullName>
    </recommendedName>
</protein>
<feature type="domain" description="Putative plant transposon protein" evidence="1">
    <location>
        <begin position="2"/>
        <end position="104"/>
    </location>
</feature>
<keyword evidence="3" id="KW-1185">Reference proteome</keyword>
<organism evidence="2 3">
    <name type="scientific">Parasponia andersonii</name>
    <name type="common">Sponia andersonii</name>
    <dbReference type="NCBI Taxonomy" id="3476"/>
    <lineage>
        <taxon>Eukaryota</taxon>
        <taxon>Viridiplantae</taxon>
        <taxon>Streptophyta</taxon>
        <taxon>Embryophyta</taxon>
        <taxon>Tracheophyta</taxon>
        <taxon>Spermatophyta</taxon>
        <taxon>Magnoliopsida</taxon>
        <taxon>eudicotyledons</taxon>
        <taxon>Gunneridae</taxon>
        <taxon>Pentapetalae</taxon>
        <taxon>rosids</taxon>
        <taxon>fabids</taxon>
        <taxon>Rosales</taxon>
        <taxon>Cannabaceae</taxon>
        <taxon>Parasponia</taxon>
    </lineage>
</organism>
<name>A0A2P5BN91_PARAD</name>
<dbReference type="InterPro" id="IPR046796">
    <property type="entry name" value="Transposase_32_dom"/>
</dbReference>
<reference evidence="3" key="1">
    <citation type="submission" date="2016-06" db="EMBL/GenBank/DDBJ databases">
        <title>Parallel loss of symbiosis genes in relatives of nitrogen-fixing non-legume Parasponia.</title>
        <authorList>
            <person name="Van Velzen R."/>
            <person name="Holmer R."/>
            <person name="Bu F."/>
            <person name="Rutten L."/>
            <person name="Van Zeijl A."/>
            <person name="Liu W."/>
            <person name="Santuari L."/>
            <person name="Cao Q."/>
            <person name="Sharma T."/>
            <person name="Shen D."/>
            <person name="Roswanjaya Y."/>
            <person name="Wardhani T."/>
            <person name="Kalhor M.S."/>
            <person name="Jansen J."/>
            <person name="Van den Hoogen J."/>
            <person name="Gungor B."/>
            <person name="Hartog M."/>
            <person name="Hontelez J."/>
            <person name="Verver J."/>
            <person name="Yang W.-C."/>
            <person name="Schijlen E."/>
            <person name="Repin R."/>
            <person name="Schilthuizen M."/>
            <person name="Schranz E."/>
            <person name="Heidstra R."/>
            <person name="Miyata K."/>
            <person name="Fedorova E."/>
            <person name="Kohlen W."/>
            <person name="Bisseling T."/>
            <person name="Smit S."/>
            <person name="Geurts R."/>
        </authorList>
    </citation>
    <scope>NUCLEOTIDE SEQUENCE [LARGE SCALE GENOMIC DNA]</scope>
    <source>
        <strain evidence="3">cv. WU1-14</strain>
    </source>
</reference>
<gene>
    <name evidence="2" type="ORF">PanWU01x14_224570</name>
</gene>
<proteinExistence type="predicted"/>
<evidence type="ECO:0000313" key="3">
    <source>
        <dbReference type="Proteomes" id="UP000237105"/>
    </source>
</evidence>
<dbReference type="EMBL" id="JXTB01000248">
    <property type="protein sequence ID" value="PON50261.1"/>
    <property type="molecule type" value="Genomic_DNA"/>
</dbReference>